<dbReference type="AlphaFoldDB" id="A1BI48"/>
<protein>
    <submittedName>
        <fullName evidence="1">Uncharacterized protein</fullName>
    </submittedName>
</protein>
<reference evidence="1 2" key="1">
    <citation type="submission" date="2006-12" db="EMBL/GenBank/DDBJ databases">
        <title>Complete sequence of Chlorobium phaeobacteroides DSM 266.</title>
        <authorList>
            <consortium name="US DOE Joint Genome Institute"/>
            <person name="Copeland A."/>
            <person name="Lucas S."/>
            <person name="Lapidus A."/>
            <person name="Barry K."/>
            <person name="Detter J.C."/>
            <person name="Glavina del Rio T."/>
            <person name="Hammon N."/>
            <person name="Israni S."/>
            <person name="Pitluck S."/>
            <person name="Goltsman E."/>
            <person name="Schmutz J."/>
            <person name="Larimer F."/>
            <person name="Land M."/>
            <person name="Hauser L."/>
            <person name="Mikhailova N."/>
            <person name="Li T."/>
            <person name="Overmann J."/>
            <person name="Bryant D.A."/>
            <person name="Richardson P."/>
        </authorList>
    </citation>
    <scope>NUCLEOTIDE SEQUENCE [LARGE SCALE GENOMIC DNA]</scope>
    <source>
        <strain evidence="1 2">DSM 266</strain>
    </source>
</reference>
<dbReference type="EMBL" id="CP000492">
    <property type="protein sequence ID" value="ABL66075.1"/>
    <property type="molecule type" value="Genomic_DNA"/>
</dbReference>
<proteinExistence type="predicted"/>
<organism evidence="1 2">
    <name type="scientific">Chlorobium phaeobacteroides (strain DSM 266 / SMG 266 / 2430)</name>
    <dbReference type="NCBI Taxonomy" id="290317"/>
    <lineage>
        <taxon>Bacteria</taxon>
        <taxon>Pseudomonadati</taxon>
        <taxon>Chlorobiota</taxon>
        <taxon>Chlorobiia</taxon>
        <taxon>Chlorobiales</taxon>
        <taxon>Chlorobiaceae</taxon>
        <taxon>Chlorobium/Pelodictyon group</taxon>
        <taxon>Chlorobium</taxon>
    </lineage>
</organism>
<dbReference type="Proteomes" id="UP000008701">
    <property type="component" value="Chromosome"/>
</dbReference>
<dbReference type="HOGENOM" id="CLU_2449247_0_0_10"/>
<sequence>MRSCRDDAETLILLDEVVIVEKRLDIVEAQNRRKAEPWVGVVAGSNIVEHAEGREDVLRQIEDRIRRRQNLKKLEEYFKQRRIQRDGVG</sequence>
<keyword evidence="2" id="KW-1185">Reference proteome</keyword>
<evidence type="ECO:0000313" key="2">
    <source>
        <dbReference type="Proteomes" id="UP000008701"/>
    </source>
</evidence>
<gene>
    <name evidence="1" type="ordered locus">Cpha266_2063</name>
</gene>
<evidence type="ECO:0000313" key="1">
    <source>
        <dbReference type="EMBL" id="ABL66075.1"/>
    </source>
</evidence>
<name>A1BI48_CHLPD</name>
<dbReference type="RefSeq" id="WP_011745877.1">
    <property type="nucleotide sequence ID" value="NC_008639.1"/>
</dbReference>
<dbReference type="KEGG" id="cph:Cpha266_2063"/>
<accession>A1BI48</accession>